<comment type="subcellular location">
    <subcellularLocation>
        <location evidence="1">Vacuole</location>
    </subcellularLocation>
</comment>
<evidence type="ECO:0000256" key="2">
    <source>
        <dbReference type="ARBA" id="ARBA00009191"/>
    </source>
</evidence>
<dbReference type="Gene3D" id="2.120.10.30">
    <property type="entry name" value="TolB, C-terminal domain"/>
    <property type="match status" value="1"/>
</dbReference>
<dbReference type="GO" id="GO:0005773">
    <property type="term" value="C:vacuole"/>
    <property type="evidence" value="ECO:0007669"/>
    <property type="project" value="UniProtKB-SubCell"/>
</dbReference>
<dbReference type="EMBL" id="JBBNAG010000009">
    <property type="protein sequence ID" value="KAK9104530.1"/>
    <property type="molecule type" value="Genomic_DNA"/>
</dbReference>
<dbReference type="PANTHER" id="PTHR10426">
    <property type="entry name" value="STRICTOSIDINE SYNTHASE-RELATED"/>
    <property type="match status" value="1"/>
</dbReference>
<keyword evidence="3" id="KW-0926">Vacuole</keyword>
<name>A0AAP0F3A6_9MAGN</name>
<accession>A0AAP0F3A6</accession>
<keyword evidence="4" id="KW-0325">Glycoprotein</keyword>
<evidence type="ECO:0000256" key="3">
    <source>
        <dbReference type="ARBA" id="ARBA00022554"/>
    </source>
</evidence>
<dbReference type="GO" id="GO:0012505">
    <property type="term" value="C:endomembrane system"/>
    <property type="evidence" value="ECO:0007669"/>
    <property type="project" value="TreeGrafter"/>
</dbReference>
<keyword evidence="7" id="KW-1185">Reference proteome</keyword>
<dbReference type="GO" id="GO:0016787">
    <property type="term" value="F:hydrolase activity"/>
    <property type="evidence" value="ECO:0007669"/>
    <property type="project" value="TreeGrafter"/>
</dbReference>
<evidence type="ECO:0000256" key="1">
    <source>
        <dbReference type="ARBA" id="ARBA00004116"/>
    </source>
</evidence>
<evidence type="ECO:0000313" key="6">
    <source>
        <dbReference type="EMBL" id="KAK9104530.1"/>
    </source>
</evidence>
<sequence>MVVGPKGGKAKSLVTKAGGVPPLSSPILWTSTKRLVLFISQIQAPDTREGIYIWTTCRQFLNGDSTGRLIEYNTKTKKSKILLKGMAFANGVALSKSKRYLLVAETGTARIMRYWLKGNKATKVELFSKLKGMPDNIKRNKRGEFWVATAADSGLLTKMCNF</sequence>
<dbReference type="InterPro" id="IPR018119">
    <property type="entry name" value="Strictosidine_synth_cons-reg"/>
</dbReference>
<comment type="caution">
    <text evidence="6">The sequence shown here is derived from an EMBL/GenBank/DDBJ whole genome shotgun (WGS) entry which is preliminary data.</text>
</comment>
<organism evidence="6 7">
    <name type="scientific">Stephania cephalantha</name>
    <dbReference type="NCBI Taxonomy" id="152367"/>
    <lineage>
        <taxon>Eukaryota</taxon>
        <taxon>Viridiplantae</taxon>
        <taxon>Streptophyta</taxon>
        <taxon>Embryophyta</taxon>
        <taxon>Tracheophyta</taxon>
        <taxon>Spermatophyta</taxon>
        <taxon>Magnoliopsida</taxon>
        <taxon>Ranunculales</taxon>
        <taxon>Menispermaceae</taxon>
        <taxon>Menispermoideae</taxon>
        <taxon>Cissampelideae</taxon>
        <taxon>Stephania</taxon>
    </lineage>
</organism>
<dbReference type="PANTHER" id="PTHR10426:SF86">
    <property type="entry name" value="PROTEIN STRICTOSIDINE SYNTHASE-LIKE 10-LIKE"/>
    <property type="match status" value="1"/>
</dbReference>
<dbReference type="Pfam" id="PF03088">
    <property type="entry name" value="Str_synth"/>
    <property type="match status" value="1"/>
</dbReference>
<dbReference type="SUPFAM" id="SSF63829">
    <property type="entry name" value="Calcium-dependent phosphotriesterase"/>
    <property type="match status" value="1"/>
</dbReference>
<evidence type="ECO:0000259" key="5">
    <source>
        <dbReference type="Pfam" id="PF03088"/>
    </source>
</evidence>
<evidence type="ECO:0000313" key="7">
    <source>
        <dbReference type="Proteomes" id="UP001419268"/>
    </source>
</evidence>
<gene>
    <name evidence="6" type="ORF">Scep_021374</name>
</gene>
<comment type="similarity">
    <text evidence="2">Belongs to the strictosidine synthase family.</text>
</comment>
<dbReference type="Proteomes" id="UP001419268">
    <property type="component" value="Unassembled WGS sequence"/>
</dbReference>
<protein>
    <recommendedName>
        <fullName evidence="5">Strictosidine synthase conserved region domain-containing protein</fullName>
    </recommendedName>
</protein>
<dbReference type="AlphaFoldDB" id="A0AAP0F3A6"/>
<feature type="domain" description="Strictosidine synthase conserved region" evidence="5">
    <location>
        <begin position="59"/>
        <end position="118"/>
    </location>
</feature>
<proteinExistence type="inferred from homology"/>
<evidence type="ECO:0000256" key="4">
    <source>
        <dbReference type="ARBA" id="ARBA00023180"/>
    </source>
</evidence>
<dbReference type="InterPro" id="IPR011042">
    <property type="entry name" value="6-blade_b-propeller_TolB-like"/>
</dbReference>
<reference evidence="6 7" key="1">
    <citation type="submission" date="2024-01" db="EMBL/GenBank/DDBJ databases">
        <title>Genome assemblies of Stephania.</title>
        <authorList>
            <person name="Yang L."/>
        </authorList>
    </citation>
    <scope>NUCLEOTIDE SEQUENCE [LARGE SCALE GENOMIC DNA]</scope>
    <source>
        <strain evidence="6">JXDWG</strain>
        <tissue evidence="6">Leaf</tissue>
    </source>
</reference>